<dbReference type="InterPro" id="IPR049735">
    <property type="entry name" value="NovE/LmbU-like"/>
</dbReference>
<dbReference type="Proteomes" id="UP000185511">
    <property type="component" value="Chromosome"/>
</dbReference>
<evidence type="ECO:0000313" key="1">
    <source>
        <dbReference type="EMBL" id="APU15426.1"/>
    </source>
</evidence>
<gene>
    <name evidence="1" type="ORF">UA74_16980</name>
</gene>
<name>A0AAC9PT26_9PSEU</name>
<sequence>MTVVAGEEHSALIDEKRVRSRRNALVLADTLSIDEWKQVGQRIAAVSESSVWWLGDWLLFGQARYPDRYHRAINETRLDYRTLRNYAWVAGKFPPARRYLGLSFQHHAEVAALPPEEQERWLSRAQRHSWSRNQLRNRARAARNAEREVTRPQTMHVEMRIDGRRHEAWEAAASRSRRNLVDWMTSVLDQVAGAGEVADSTPVDIVVPRQDTDTLSRRDG</sequence>
<proteinExistence type="predicted"/>
<dbReference type="EMBL" id="CP016076">
    <property type="protein sequence ID" value="APU15426.1"/>
    <property type="molecule type" value="Genomic_DNA"/>
</dbReference>
<dbReference type="RefSeq" id="WP_232237297.1">
    <property type="nucleotide sequence ID" value="NZ_CP016076.1"/>
</dbReference>
<dbReference type="KEGG" id="acad:UA74_16980"/>
<dbReference type="AlphaFoldDB" id="A0AAC9PT26"/>
<protein>
    <submittedName>
        <fullName evidence="1">Uncharacterized protein</fullName>
    </submittedName>
</protein>
<evidence type="ECO:0000313" key="2">
    <source>
        <dbReference type="Proteomes" id="UP000185511"/>
    </source>
</evidence>
<reference evidence="2" key="1">
    <citation type="submission" date="2016-06" db="EMBL/GenBank/DDBJ databases">
        <title>Complete genome sequence of Actinoalloteichus fjordicus DSM 46855 (=ADI127-17), type strain of the new species Actinoalloteichus fjordicus.</title>
        <authorList>
            <person name="Ruckert C."/>
            <person name="Nouioui I."/>
            <person name="Willmese J."/>
            <person name="van Wezel G."/>
            <person name="Klenk H.-P."/>
            <person name="Kalinowski J."/>
            <person name="Zotchev S.B."/>
        </authorList>
    </citation>
    <scope>NUCLEOTIDE SEQUENCE [LARGE SCALE GENOMIC DNA]</scope>
    <source>
        <strain evidence="2">ADI127-7</strain>
    </source>
</reference>
<organism evidence="1 2">
    <name type="scientific">Actinoalloteichus fjordicus</name>
    <dbReference type="NCBI Taxonomy" id="1612552"/>
    <lineage>
        <taxon>Bacteria</taxon>
        <taxon>Bacillati</taxon>
        <taxon>Actinomycetota</taxon>
        <taxon>Actinomycetes</taxon>
        <taxon>Pseudonocardiales</taxon>
        <taxon>Pseudonocardiaceae</taxon>
        <taxon>Actinoalloteichus</taxon>
    </lineage>
</organism>
<accession>A0AAC9PT26</accession>
<keyword evidence="2" id="KW-1185">Reference proteome</keyword>
<dbReference type="NCBIfam" id="NF038070">
    <property type="entry name" value="LmbU_fam_TF"/>
    <property type="match status" value="1"/>
</dbReference>